<accession>A0A1H9J6L8</accession>
<dbReference type="GO" id="GO:0009279">
    <property type="term" value="C:cell outer membrane"/>
    <property type="evidence" value="ECO:0007669"/>
    <property type="project" value="UniProtKB-SubCell"/>
</dbReference>
<dbReference type="Gene3D" id="2.40.160.50">
    <property type="entry name" value="membrane protein fhac: a member of the omp85/tpsb transporter family"/>
    <property type="match status" value="1"/>
</dbReference>
<keyword evidence="3 8" id="KW-0812">Transmembrane</keyword>
<proteinExistence type="inferred from homology"/>
<dbReference type="Pfam" id="PF01103">
    <property type="entry name" value="Omp85"/>
    <property type="match status" value="1"/>
</dbReference>
<feature type="domain" description="POTRA" evidence="10">
    <location>
        <begin position="127"/>
        <end position="204"/>
    </location>
</feature>
<keyword evidence="7 8" id="KW-0998">Cell outer membrane</keyword>
<organism evidence="11 12">
    <name type="scientific">Faunimonas pinastri</name>
    <dbReference type="NCBI Taxonomy" id="1855383"/>
    <lineage>
        <taxon>Bacteria</taxon>
        <taxon>Pseudomonadati</taxon>
        <taxon>Pseudomonadota</taxon>
        <taxon>Alphaproteobacteria</taxon>
        <taxon>Hyphomicrobiales</taxon>
        <taxon>Afifellaceae</taxon>
        <taxon>Faunimonas</taxon>
    </lineage>
</organism>
<evidence type="ECO:0000256" key="5">
    <source>
        <dbReference type="ARBA" id="ARBA00022737"/>
    </source>
</evidence>
<dbReference type="GO" id="GO:0051205">
    <property type="term" value="P:protein insertion into membrane"/>
    <property type="evidence" value="ECO:0007669"/>
    <property type="project" value="UniProtKB-UniRule"/>
</dbReference>
<dbReference type="Pfam" id="PF07244">
    <property type="entry name" value="POTRA"/>
    <property type="match status" value="5"/>
</dbReference>
<evidence type="ECO:0000313" key="11">
    <source>
        <dbReference type="EMBL" id="SEQ82422.1"/>
    </source>
</evidence>
<dbReference type="Proteomes" id="UP000199647">
    <property type="component" value="Unassembled WGS sequence"/>
</dbReference>
<evidence type="ECO:0000256" key="2">
    <source>
        <dbReference type="ARBA" id="ARBA00022452"/>
    </source>
</evidence>
<gene>
    <name evidence="8" type="primary">bamA</name>
    <name evidence="11" type="ORF">SAMN05216548_10821</name>
</gene>
<feature type="domain" description="POTRA" evidence="10">
    <location>
        <begin position="380"/>
        <end position="453"/>
    </location>
</feature>
<dbReference type="PANTHER" id="PTHR12815:SF23">
    <property type="entry name" value="OUTER MEMBRANE PROTEIN ASSEMBLY FACTOR BAMA"/>
    <property type="match status" value="1"/>
</dbReference>
<dbReference type="InterPro" id="IPR034746">
    <property type="entry name" value="POTRA"/>
</dbReference>
<dbReference type="HAMAP" id="MF_01430">
    <property type="entry name" value="OM_assembly_BamA"/>
    <property type="match status" value="1"/>
</dbReference>
<sequence>MRVRPRSLGILVVTATGQARLMKTAYLRATFSALTVAAVAFLAAPVFPVLGTASTAQAATVSRIVVNGNRRVDAETVRAYLQIQPGKNFGPSDVDQSLKTLFDTGLFSDVKINQSGGALVVSVVENPTINQIAFEGNKKYKDEQLNTVIESKPHAVFTQAKVQGDVQKILELYRRAGRFEGSVDPKIINLSENRVNLVFEINEGPKTGVSSINFIGNKIYGNAKLRSVISTRQSGILSFIRSSDVYDPDRLNQDSDKLRQFYTSHGYADFQVVSSVADLDRERNAFFITFTVDEGQRYRFGNIGVESTIPDVQTASLQRAIIPHQGDVYSSKDVQDSLEAITLKLAESGYAFAQVRPQIDRNPETKTIGVTFIVDEGARAYVQRIDIHGNTRTRDYVIRREFNISEGDAYNRILIDRAERKLKNLGYFKSVKVTSHPGDTADRVIVDVAVEEQPTGELSFGAGYSTSDGIIGDVSVSEKNFLGRGYLVKAGIGGGSSTRTYEFGFTDPYFLGRHISAGFDVFRREYDSNDYRSYDYKETGGNLTFGLPVTDNFTVQLGYQIEKQEISVDDSDCSDGNVSLAICQARGDAWISSVNYSLIYNTIDDIRDPHKGVYAKFTQEFAGVGGDVQFLRSTGQATYYRQLLEDADAVGFIKVQGGNITGLGDDVRLLDSFFKGGETIRGFESSGIGPRDHNTDDALGSKNFVAGTAEVDFPIPGLPRDLGFKAGLFVDAGTAWGTDADVASGDKIDDENTIRSSVGGSIIWASPLGPLRADFAYATTKADSDKTQVFRIGGGTQF</sequence>
<keyword evidence="2 8" id="KW-1134">Transmembrane beta strand</keyword>
<keyword evidence="4 8" id="KW-0732">Signal</keyword>
<dbReference type="InterPro" id="IPR023707">
    <property type="entry name" value="OM_assembly_BamA"/>
</dbReference>
<keyword evidence="5 8" id="KW-0677">Repeat</keyword>
<evidence type="ECO:0000256" key="6">
    <source>
        <dbReference type="ARBA" id="ARBA00023136"/>
    </source>
</evidence>
<evidence type="ECO:0000256" key="8">
    <source>
        <dbReference type="HAMAP-Rule" id="MF_01430"/>
    </source>
</evidence>
<name>A0A1H9J6L8_9HYPH</name>
<dbReference type="STRING" id="1855383.SAMN05216548_10821"/>
<comment type="subunit">
    <text evidence="8">Part of the Bam complex.</text>
</comment>
<dbReference type="Gene3D" id="3.10.20.310">
    <property type="entry name" value="membrane protein fhac"/>
    <property type="match status" value="5"/>
</dbReference>
<evidence type="ECO:0000256" key="7">
    <source>
        <dbReference type="ARBA" id="ARBA00023237"/>
    </source>
</evidence>
<comment type="similarity">
    <text evidence="8">Belongs to the BamA family.</text>
</comment>
<evidence type="ECO:0000259" key="10">
    <source>
        <dbReference type="PROSITE" id="PS51779"/>
    </source>
</evidence>
<evidence type="ECO:0000256" key="9">
    <source>
        <dbReference type="NCBIfam" id="TIGR03303"/>
    </source>
</evidence>
<evidence type="ECO:0000313" key="12">
    <source>
        <dbReference type="Proteomes" id="UP000199647"/>
    </source>
</evidence>
<comment type="subcellular location">
    <subcellularLocation>
        <location evidence="8">Cell outer membrane</location>
    </subcellularLocation>
    <subcellularLocation>
        <location evidence="1">Membrane</location>
    </subcellularLocation>
</comment>
<dbReference type="GO" id="GO:0043165">
    <property type="term" value="P:Gram-negative-bacterium-type cell outer membrane assembly"/>
    <property type="evidence" value="ECO:0007669"/>
    <property type="project" value="UniProtKB-UniRule"/>
</dbReference>
<dbReference type="PANTHER" id="PTHR12815">
    <property type="entry name" value="SORTING AND ASSEMBLY MACHINERY SAMM50 PROTEIN FAMILY MEMBER"/>
    <property type="match status" value="1"/>
</dbReference>
<dbReference type="InterPro" id="IPR010827">
    <property type="entry name" value="BamA/TamA_POTRA"/>
</dbReference>
<comment type="function">
    <text evidence="8">Part of the outer membrane protein assembly complex, which is involved in assembly and insertion of beta-barrel proteins into the outer membrane.</text>
</comment>
<dbReference type="InterPro" id="IPR039910">
    <property type="entry name" value="D15-like"/>
</dbReference>
<keyword evidence="12" id="KW-1185">Reference proteome</keyword>
<dbReference type="NCBIfam" id="TIGR03303">
    <property type="entry name" value="OM_YaeT"/>
    <property type="match status" value="1"/>
</dbReference>
<keyword evidence="6 8" id="KW-0472">Membrane</keyword>
<dbReference type="InterPro" id="IPR000184">
    <property type="entry name" value="Bac_surfAg_D15"/>
</dbReference>
<dbReference type="EMBL" id="FOFG01000008">
    <property type="protein sequence ID" value="SEQ82422.1"/>
    <property type="molecule type" value="Genomic_DNA"/>
</dbReference>
<dbReference type="PROSITE" id="PS51779">
    <property type="entry name" value="POTRA"/>
    <property type="match status" value="3"/>
</dbReference>
<evidence type="ECO:0000256" key="4">
    <source>
        <dbReference type="ARBA" id="ARBA00022729"/>
    </source>
</evidence>
<protein>
    <recommendedName>
        <fullName evidence="8 9">Outer membrane protein assembly factor BamA</fullName>
    </recommendedName>
</protein>
<reference evidence="11 12" key="1">
    <citation type="submission" date="2016-10" db="EMBL/GenBank/DDBJ databases">
        <authorList>
            <person name="de Groot N.N."/>
        </authorList>
    </citation>
    <scope>NUCLEOTIDE SEQUENCE [LARGE SCALE GENOMIC DNA]</scope>
    <source>
        <strain evidence="11 12">A52C2</strain>
    </source>
</reference>
<evidence type="ECO:0000256" key="1">
    <source>
        <dbReference type="ARBA" id="ARBA00004370"/>
    </source>
</evidence>
<feature type="domain" description="POTRA" evidence="10">
    <location>
        <begin position="59"/>
        <end position="126"/>
    </location>
</feature>
<dbReference type="AlphaFoldDB" id="A0A1H9J6L8"/>
<evidence type="ECO:0000256" key="3">
    <source>
        <dbReference type="ARBA" id="ARBA00022692"/>
    </source>
</evidence>
<dbReference type="PIRSF" id="PIRSF006076">
    <property type="entry name" value="OM_assembly_OMP85"/>
    <property type="match status" value="1"/>
</dbReference>